<comment type="subcellular location">
    <subcellularLocation>
        <location evidence="1">Cell membrane</location>
        <topology evidence="1">Multi-pass membrane protein</topology>
    </subcellularLocation>
</comment>
<evidence type="ECO:0000256" key="5">
    <source>
        <dbReference type="ARBA" id="ARBA00023136"/>
    </source>
</evidence>
<feature type="transmembrane region" description="Helical" evidence="6">
    <location>
        <begin position="377"/>
        <end position="401"/>
    </location>
</feature>
<dbReference type="InterPro" id="IPR003838">
    <property type="entry name" value="ABC3_permease_C"/>
</dbReference>
<name>A0A1E5T7J5_9BACT</name>
<dbReference type="Pfam" id="PF02687">
    <property type="entry name" value="FtsX"/>
    <property type="match status" value="2"/>
</dbReference>
<feature type="transmembrane region" description="Helical" evidence="6">
    <location>
        <begin position="334"/>
        <end position="357"/>
    </location>
</feature>
<feature type="transmembrane region" description="Helical" evidence="6">
    <location>
        <begin position="672"/>
        <end position="697"/>
    </location>
</feature>
<dbReference type="InterPro" id="IPR050250">
    <property type="entry name" value="Macrolide_Exporter_MacB"/>
</dbReference>
<feature type="transmembrane region" description="Helical" evidence="6">
    <location>
        <begin position="756"/>
        <end position="776"/>
    </location>
</feature>
<protein>
    <submittedName>
        <fullName evidence="9">Uncharacterized protein</fullName>
    </submittedName>
</protein>
<evidence type="ECO:0000259" key="8">
    <source>
        <dbReference type="Pfam" id="PF12704"/>
    </source>
</evidence>
<accession>A0A1E5T7J5</accession>
<dbReference type="STRING" id="1563681.BFP71_05880"/>
<evidence type="ECO:0000313" key="10">
    <source>
        <dbReference type="Proteomes" id="UP000095552"/>
    </source>
</evidence>
<feature type="transmembrane region" description="Helical" evidence="6">
    <location>
        <begin position="283"/>
        <end position="305"/>
    </location>
</feature>
<sequence>MFKNNFKTILRIIGREKMYTAINVIGLTAGISVALLMLSYVHFELSYESSNPKSDRMTRITIDYMDGSSLIDQDAESYHLLGPMMKAEFPEVEEFTRAYRMSEAVLKVDESSFRAARVFAVDHSFLSLFSYSLMQGNEKTALTNPNEMILTESAAQRYFGTTDIVGKTIWTSVTNSELKVVGVTTDSPANSHLKFDILFSYSTMKQKLEERESPWNSNDTFTYVLLTEADKYDTFSASIDKLSKRLEAEEKIENERVIGQKMQDIHLYSHKSYEAEAGGNATIVYFLFLVALLVIIIAIVNYINLATAKSMDRAKEVGIRKVIGSTNNQLKVRFFIESLVINGMASSFSLITIYLLLPGFKAMAGLPKDFTLFDKGLFWLVFSGAIVISTLVGGSFPAFILSSFKPVAVLKGKFAHSSGGILLRKSLVVFQFSIAIFLLIQTFTSSKQLEYMQAKDLGLNSEQVVVVHAPPTRSEMVNFKLFRDELLNNSSFKSVALSTTVPGQPTSMMGSTTGINLINAVEEHNFNFFIYFTDDRYIPAMQLELLAGQNFGKGVYEQDVIVNEEAIKLWGFTDPSEAINQKINFWGDDRTIIGVLKNFHQTGVKEGYIPMIFRYGNFGDYVSIRTGAGDIISQLSQIESLYNEHFDSPFEFFFLDQKFDEHFKSDQQFQTVFSALSIFALLITCLGLLGLSSYTVAKRKKEIGVRKVLGASVSQVIALISKDFLWLIGIATLIALPITYYIVGNWLNSYSYRIDISFWLFAGPAIVVFLVALTTISSRTLSISKMNPVNSLRDE</sequence>
<feature type="transmembrane region" description="Helical" evidence="6">
    <location>
        <begin position="21"/>
        <end position="43"/>
    </location>
</feature>
<dbReference type="Pfam" id="PF12704">
    <property type="entry name" value="MacB_PCD"/>
    <property type="match status" value="1"/>
</dbReference>
<dbReference type="PANTHER" id="PTHR30572">
    <property type="entry name" value="MEMBRANE COMPONENT OF TRANSPORTER-RELATED"/>
    <property type="match status" value="1"/>
</dbReference>
<dbReference type="GO" id="GO:0005886">
    <property type="term" value="C:plasma membrane"/>
    <property type="evidence" value="ECO:0007669"/>
    <property type="project" value="UniProtKB-SubCell"/>
</dbReference>
<evidence type="ECO:0000313" key="9">
    <source>
        <dbReference type="EMBL" id="OEK07277.1"/>
    </source>
</evidence>
<keyword evidence="5 6" id="KW-0472">Membrane</keyword>
<reference evidence="9 10" key="1">
    <citation type="submission" date="2016-08" db="EMBL/GenBank/DDBJ databases">
        <title>Draft genome of Fabibacter sp. strain SK-8.</title>
        <authorList>
            <person name="Wong S.-K."/>
            <person name="Hamasaki K."/>
            <person name="Yoshizawa S."/>
        </authorList>
    </citation>
    <scope>NUCLEOTIDE SEQUENCE [LARGE SCALE GENOMIC DNA]</scope>
    <source>
        <strain evidence="9 10">SK-8</strain>
    </source>
</reference>
<evidence type="ECO:0000256" key="3">
    <source>
        <dbReference type="ARBA" id="ARBA00022692"/>
    </source>
</evidence>
<dbReference type="PANTHER" id="PTHR30572:SF18">
    <property type="entry name" value="ABC-TYPE MACROLIDE FAMILY EXPORT SYSTEM PERMEASE COMPONENT 2"/>
    <property type="match status" value="1"/>
</dbReference>
<comment type="caution">
    <text evidence="9">The sequence shown here is derived from an EMBL/GenBank/DDBJ whole genome shotgun (WGS) entry which is preliminary data.</text>
</comment>
<evidence type="ECO:0000256" key="4">
    <source>
        <dbReference type="ARBA" id="ARBA00022989"/>
    </source>
</evidence>
<feature type="transmembrane region" description="Helical" evidence="6">
    <location>
        <begin position="422"/>
        <end position="443"/>
    </location>
</feature>
<feature type="domain" description="MacB-like periplasmic core" evidence="8">
    <location>
        <begin position="20"/>
        <end position="241"/>
    </location>
</feature>
<feature type="transmembrane region" description="Helical" evidence="6">
    <location>
        <begin position="724"/>
        <end position="744"/>
    </location>
</feature>
<gene>
    <name evidence="9" type="ORF">BFP71_05880</name>
</gene>
<proteinExistence type="predicted"/>
<keyword evidence="4 6" id="KW-1133">Transmembrane helix</keyword>
<feature type="domain" description="ABC3 transporter permease C-terminal" evidence="7">
    <location>
        <begin position="675"/>
        <end position="788"/>
    </location>
</feature>
<evidence type="ECO:0000256" key="6">
    <source>
        <dbReference type="SAM" id="Phobius"/>
    </source>
</evidence>
<evidence type="ECO:0000256" key="1">
    <source>
        <dbReference type="ARBA" id="ARBA00004651"/>
    </source>
</evidence>
<organism evidence="9 10">
    <name type="scientific">Roseivirga misakiensis</name>
    <dbReference type="NCBI Taxonomy" id="1563681"/>
    <lineage>
        <taxon>Bacteria</taxon>
        <taxon>Pseudomonadati</taxon>
        <taxon>Bacteroidota</taxon>
        <taxon>Cytophagia</taxon>
        <taxon>Cytophagales</taxon>
        <taxon>Roseivirgaceae</taxon>
        <taxon>Roseivirga</taxon>
    </lineage>
</organism>
<dbReference type="InterPro" id="IPR025857">
    <property type="entry name" value="MacB_PCD"/>
</dbReference>
<feature type="domain" description="ABC3 transporter permease C-terminal" evidence="7">
    <location>
        <begin position="289"/>
        <end position="401"/>
    </location>
</feature>
<evidence type="ECO:0000256" key="2">
    <source>
        <dbReference type="ARBA" id="ARBA00022475"/>
    </source>
</evidence>
<dbReference type="Proteomes" id="UP000095552">
    <property type="component" value="Unassembled WGS sequence"/>
</dbReference>
<keyword evidence="2" id="KW-1003">Cell membrane</keyword>
<dbReference type="GO" id="GO:0022857">
    <property type="term" value="F:transmembrane transporter activity"/>
    <property type="evidence" value="ECO:0007669"/>
    <property type="project" value="TreeGrafter"/>
</dbReference>
<keyword evidence="10" id="KW-1185">Reference proteome</keyword>
<dbReference type="EMBL" id="MDGQ01000003">
    <property type="protein sequence ID" value="OEK07277.1"/>
    <property type="molecule type" value="Genomic_DNA"/>
</dbReference>
<dbReference type="AlphaFoldDB" id="A0A1E5T7J5"/>
<evidence type="ECO:0000259" key="7">
    <source>
        <dbReference type="Pfam" id="PF02687"/>
    </source>
</evidence>
<keyword evidence="3 6" id="KW-0812">Transmembrane</keyword>